<evidence type="ECO:0000256" key="1">
    <source>
        <dbReference type="ARBA" id="ARBA00004049"/>
    </source>
</evidence>
<evidence type="ECO:0000256" key="2">
    <source>
        <dbReference type="ARBA" id="ARBA00023015"/>
    </source>
</evidence>
<keyword evidence="4" id="KW-0238">DNA-binding</keyword>
<keyword evidence="10" id="KW-1185">Reference proteome</keyword>
<dbReference type="InterPro" id="IPR044607">
    <property type="entry name" value="RKD-like"/>
</dbReference>
<sequence>MEDLTYQFNDPYECSIDPSFFIMSNPTLDDLVINNIDINNGSTSMFQQNVTNLSINNNNLPHQNHHAVFQENHHDSISDSFFDGVPQEMHEDQTIQPVNQIPVLPNGTDAMTIDQWPSAPLPYFCSCCQLLREIIHANGVQFEKLEIHGRLGLITHAIHHQTPVNGNPPINQMIDFSRRNLEEIKKFLAQYCMDRILAGYFILQDPLSSYYETLCTGLDWVEDFNIDGILDNNNQNNSDEMAEQEQQMGENGTPTATLDKKNLSKQRKKAGKLTLTNLCDHFHLPIEEASEKVELCPTVLKKTCRKAGLTRWPHRKVKSLLKQIALLESQMGRQDAATRARTEKDISELKEEMIRHCGGLIPTAMYNIAAFLPPQHQQRR</sequence>
<evidence type="ECO:0000313" key="10">
    <source>
        <dbReference type="Proteomes" id="UP001157006"/>
    </source>
</evidence>
<dbReference type="Pfam" id="PF02042">
    <property type="entry name" value="RWP-RK"/>
    <property type="match status" value="1"/>
</dbReference>
<dbReference type="GO" id="GO:0003677">
    <property type="term" value="F:DNA binding"/>
    <property type="evidence" value="ECO:0007669"/>
    <property type="project" value="UniProtKB-KW"/>
</dbReference>
<evidence type="ECO:0000256" key="5">
    <source>
        <dbReference type="ARBA" id="ARBA00023163"/>
    </source>
</evidence>
<dbReference type="PANTHER" id="PTHR46373:SF5">
    <property type="entry name" value="RWP-RK DOMAIN PROTEIN"/>
    <property type="match status" value="1"/>
</dbReference>
<evidence type="ECO:0000256" key="3">
    <source>
        <dbReference type="ARBA" id="ARBA00023054"/>
    </source>
</evidence>
<keyword evidence="6" id="KW-0539">Nucleus</keyword>
<feature type="region of interest" description="Disordered" evidence="7">
    <location>
        <begin position="233"/>
        <end position="262"/>
    </location>
</feature>
<keyword evidence="5" id="KW-0804">Transcription</keyword>
<feature type="domain" description="RWP-RK" evidence="8">
    <location>
        <begin position="254"/>
        <end position="340"/>
    </location>
</feature>
<evidence type="ECO:0000256" key="4">
    <source>
        <dbReference type="ARBA" id="ARBA00023125"/>
    </source>
</evidence>
<organism evidence="9 10">
    <name type="scientific">Vicia faba</name>
    <name type="common">Broad bean</name>
    <name type="synonym">Faba vulgaris</name>
    <dbReference type="NCBI Taxonomy" id="3906"/>
    <lineage>
        <taxon>Eukaryota</taxon>
        <taxon>Viridiplantae</taxon>
        <taxon>Streptophyta</taxon>
        <taxon>Embryophyta</taxon>
        <taxon>Tracheophyta</taxon>
        <taxon>Spermatophyta</taxon>
        <taxon>Magnoliopsida</taxon>
        <taxon>eudicotyledons</taxon>
        <taxon>Gunneridae</taxon>
        <taxon>Pentapetalae</taxon>
        <taxon>rosids</taxon>
        <taxon>fabids</taxon>
        <taxon>Fabales</taxon>
        <taxon>Fabaceae</taxon>
        <taxon>Papilionoideae</taxon>
        <taxon>50 kb inversion clade</taxon>
        <taxon>NPAAA clade</taxon>
        <taxon>Hologalegina</taxon>
        <taxon>IRL clade</taxon>
        <taxon>Fabeae</taxon>
        <taxon>Vicia</taxon>
    </lineage>
</organism>
<evidence type="ECO:0000256" key="6">
    <source>
        <dbReference type="ARBA" id="ARBA00023242"/>
    </source>
</evidence>
<keyword evidence="3" id="KW-0175">Coiled coil</keyword>
<protein>
    <recommendedName>
        <fullName evidence="8">RWP-RK domain-containing protein</fullName>
    </recommendedName>
</protein>
<dbReference type="Proteomes" id="UP001157006">
    <property type="component" value="Chromosome 6"/>
</dbReference>
<dbReference type="GO" id="GO:0003700">
    <property type="term" value="F:DNA-binding transcription factor activity"/>
    <property type="evidence" value="ECO:0007669"/>
    <property type="project" value="InterPro"/>
</dbReference>
<dbReference type="InterPro" id="IPR003035">
    <property type="entry name" value="RWP-RK_dom"/>
</dbReference>
<evidence type="ECO:0000313" key="9">
    <source>
        <dbReference type="EMBL" id="CAI8619031.1"/>
    </source>
</evidence>
<dbReference type="AlphaFoldDB" id="A0AAV1B979"/>
<proteinExistence type="predicted"/>
<reference evidence="9 10" key="1">
    <citation type="submission" date="2023-01" db="EMBL/GenBank/DDBJ databases">
        <authorList>
            <person name="Kreplak J."/>
        </authorList>
    </citation>
    <scope>NUCLEOTIDE SEQUENCE [LARGE SCALE GENOMIC DNA]</scope>
</reference>
<dbReference type="PANTHER" id="PTHR46373">
    <property type="entry name" value="PROTEIN RKD4"/>
    <property type="match status" value="1"/>
</dbReference>
<evidence type="ECO:0000259" key="8">
    <source>
        <dbReference type="PROSITE" id="PS51519"/>
    </source>
</evidence>
<dbReference type="EMBL" id="OX451741">
    <property type="protein sequence ID" value="CAI8619031.1"/>
    <property type="molecule type" value="Genomic_DNA"/>
</dbReference>
<gene>
    <name evidence="9" type="ORF">VFH_VI151600</name>
</gene>
<keyword evidence="2" id="KW-0805">Transcription regulation</keyword>
<accession>A0AAV1B979</accession>
<name>A0AAV1B979_VICFA</name>
<comment type="function">
    <text evidence="1">Putative transcription factor.</text>
</comment>
<feature type="compositionally biased region" description="Polar residues" evidence="7">
    <location>
        <begin position="233"/>
        <end position="256"/>
    </location>
</feature>
<evidence type="ECO:0000256" key="7">
    <source>
        <dbReference type="SAM" id="MobiDB-lite"/>
    </source>
</evidence>
<dbReference type="PROSITE" id="PS51519">
    <property type="entry name" value="RWP_RK"/>
    <property type="match status" value="1"/>
</dbReference>